<feature type="transmembrane region" description="Helical" evidence="1">
    <location>
        <begin position="144"/>
        <end position="166"/>
    </location>
</feature>
<gene>
    <name evidence="3" type="ORF">N8I77_011831</name>
</gene>
<feature type="transmembrane region" description="Helical" evidence="1">
    <location>
        <begin position="407"/>
        <end position="430"/>
    </location>
</feature>
<dbReference type="GO" id="GO:0016747">
    <property type="term" value="F:acyltransferase activity, transferring groups other than amino-acyl groups"/>
    <property type="evidence" value="ECO:0007669"/>
    <property type="project" value="InterPro"/>
</dbReference>
<dbReference type="InterPro" id="IPR002656">
    <property type="entry name" value="Acyl_transf_3_dom"/>
</dbReference>
<keyword evidence="1" id="KW-0472">Membrane</keyword>
<dbReference type="EMBL" id="JAUJFL010000008">
    <property type="protein sequence ID" value="KAK2598411.1"/>
    <property type="molecule type" value="Genomic_DNA"/>
</dbReference>
<keyword evidence="1" id="KW-1133">Transmembrane helix</keyword>
<evidence type="ECO:0000313" key="3">
    <source>
        <dbReference type="EMBL" id="KAK2598411.1"/>
    </source>
</evidence>
<feature type="domain" description="Acyltransferase 3" evidence="2">
    <location>
        <begin position="101"/>
        <end position="492"/>
    </location>
</feature>
<accession>A0AAD9W028</accession>
<comment type="caution">
    <text evidence="3">The sequence shown here is derived from an EMBL/GenBank/DDBJ whole genome shotgun (WGS) entry which is preliminary data.</text>
</comment>
<dbReference type="Pfam" id="PF01757">
    <property type="entry name" value="Acyl_transf_3"/>
    <property type="match status" value="1"/>
</dbReference>
<name>A0AAD9W028_PHOAM</name>
<keyword evidence="4" id="KW-1185">Reference proteome</keyword>
<reference evidence="3" key="1">
    <citation type="submission" date="2023-06" db="EMBL/GenBank/DDBJ databases">
        <authorList>
            <person name="Noh H."/>
        </authorList>
    </citation>
    <scope>NUCLEOTIDE SEQUENCE</scope>
    <source>
        <strain evidence="3">DUCC20226</strain>
    </source>
</reference>
<protein>
    <recommendedName>
        <fullName evidence="2">Acyltransferase 3 domain-containing protein</fullName>
    </recommendedName>
</protein>
<feature type="transmembrane region" description="Helical" evidence="1">
    <location>
        <begin position="104"/>
        <end position="124"/>
    </location>
</feature>
<feature type="transmembrane region" description="Helical" evidence="1">
    <location>
        <begin position="383"/>
        <end position="401"/>
    </location>
</feature>
<keyword evidence="1" id="KW-0812">Transmembrane</keyword>
<dbReference type="PANTHER" id="PTHR23028:SF134">
    <property type="entry name" value="PUTATIVE (AFU_ORTHOLOGUE AFUA_4G08520)-RELATED"/>
    <property type="match status" value="1"/>
</dbReference>
<dbReference type="AlphaFoldDB" id="A0AAD9W028"/>
<feature type="transmembrane region" description="Helical" evidence="1">
    <location>
        <begin position="437"/>
        <end position="456"/>
    </location>
</feature>
<proteinExistence type="predicted"/>
<evidence type="ECO:0000259" key="2">
    <source>
        <dbReference type="Pfam" id="PF01757"/>
    </source>
</evidence>
<dbReference type="InterPro" id="IPR050879">
    <property type="entry name" value="Acyltransferase_3"/>
</dbReference>
<feature type="transmembrane region" description="Helical" evidence="1">
    <location>
        <begin position="278"/>
        <end position="297"/>
    </location>
</feature>
<feature type="transmembrane region" description="Helical" evidence="1">
    <location>
        <begin position="476"/>
        <end position="495"/>
    </location>
</feature>
<sequence length="522" mass="59244">MFDRSGHTTHDRDDFPPFIPHEDVEELKDLDGSQEEILFQDGKPVTHSLGANKATRWALGCLLVFVPSFLRSRFIVGLLQVFVPSFLRSGPIEPKKLHPTAWLDGMRGISALCVVIYHSSLLWFNWDLHSGYVPGSMQILKLPIIRLFISGPPHVAIFFVVSGYAISYKALKLAHQGRFAEVGSTLASSFFRRHPRLFMPAALVTFASALMTQMGWYDLQGLPGVAIPTREPPHSGSLREQMVHFVWTEILNTDPIGQEHPRSGVPRAVENPYDANQWTLPIEFNTSMVVFMFLAAFSRVKNRVRMAFAFVLTVYFEYFWSYWALFLFLAGMLICDVHFEIDNMRTQSAKTLMSEEVAVLPIWARVPQGIFSRIFNKIASSRILGRITSISLFILGLYWLSAPELNYITHMGAVTLVLAVDHAIYLQIIFTNPVSQYLGKISYSLYLIHGPLLWTLGSVLGRRCIAFTGGETNETYVLGIAMAAFLWWPVAIWISDLTYRGVDSKCVQFSRWAYEKLLRKEV</sequence>
<dbReference type="PANTHER" id="PTHR23028">
    <property type="entry name" value="ACETYLTRANSFERASE"/>
    <property type="match status" value="1"/>
</dbReference>
<feature type="transmembrane region" description="Helical" evidence="1">
    <location>
        <begin position="197"/>
        <end position="216"/>
    </location>
</feature>
<dbReference type="Proteomes" id="UP001265746">
    <property type="component" value="Unassembled WGS sequence"/>
</dbReference>
<organism evidence="3 4">
    <name type="scientific">Phomopsis amygdali</name>
    <name type="common">Fusicoccum amygdali</name>
    <dbReference type="NCBI Taxonomy" id="1214568"/>
    <lineage>
        <taxon>Eukaryota</taxon>
        <taxon>Fungi</taxon>
        <taxon>Dikarya</taxon>
        <taxon>Ascomycota</taxon>
        <taxon>Pezizomycotina</taxon>
        <taxon>Sordariomycetes</taxon>
        <taxon>Sordariomycetidae</taxon>
        <taxon>Diaporthales</taxon>
        <taxon>Diaporthaceae</taxon>
        <taxon>Diaporthe</taxon>
    </lineage>
</organism>
<evidence type="ECO:0000313" key="4">
    <source>
        <dbReference type="Proteomes" id="UP001265746"/>
    </source>
</evidence>
<feature type="transmembrane region" description="Helical" evidence="1">
    <location>
        <begin position="318"/>
        <end position="339"/>
    </location>
</feature>
<evidence type="ECO:0000256" key="1">
    <source>
        <dbReference type="SAM" id="Phobius"/>
    </source>
</evidence>